<keyword evidence="7" id="KW-1185">Reference proteome</keyword>
<evidence type="ECO:0000256" key="3">
    <source>
        <dbReference type="ARBA" id="ARBA00023237"/>
    </source>
</evidence>
<comment type="subcellular location">
    <subcellularLocation>
        <location evidence="1">Cell outer membrane</location>
    </subcellularLocation>
</comment>
<comment type="caution">
    <text evidence="6">The sequence shown here is derived from an EMBL/GenBank/DDBJ whole genome shotgun (WGS) entry which is preliminary data.</text>
</comment>
<evidence type="ECO:0000313" key="6">
    <source>
        <dbReference type="EMBL" id="TCZ73945.1"/>
    </source>
</evidence>
<dbReference type="RefSeq" id="WP_131850945.1">
    <property type="nucleotide sequence ID" value="NZ_SKFH01000004.1"/>
</dbReference>
<dbReference type="InterPro" id="IPR008969">
    <property type="entry name" value="CarboxyPept-like_regulatory"/>
</dbReference>
<keyword evidence="6" id="KW-0675">Receptor</keyword>
<proteinExistence type="predicted"/>
<keyword evidence="2" id="KW-0472">Membrane</keyword>
<evidence type="ECO:0000256" key="4">
    <source>
        <dbReference type="SAM" id="SignalP"/>
    </source>
</evidence>
<feature type="domain" description="Outer membrane protein beta-barrel" evidence="5">
    <location>
        <begin position="475"/>
        <end position="907"/>
    </location>
</feature>
<dbReference type="InterPro" id="IPR036942">
    <property type="entry name" value="Beta-barrel_TonB_sf"/>
</dbReference>
<feature type="chain" id="PRO_5020316499" evidence="4">
    <location>
        <begin position="23"/>
        <end position="918"/>
    </location>
</feature>
<evidence type="ECO:0000256" key="2">
    <source>
        <dbReference type="ARBA" id="ARBA00023136"/>
    </source>
</evidence>
<dbReference type="InterPro" id="IPR041700">
    <property type="entry name" value="OMP_b-brl_3"/>
</dbReference>
<protein>
    <submittedName>
        <fullName evidence="6">TonB-dependent receptor</fullName>
    </submittedName>
</protein>
<dbReference type="Pfam" id="PF14905">
    <property type="entry name" value="OMP_b-brl_3"/>
    <property type="match status" value="1"/>
</dbReference>
<dbReference type="Proteomes" id="UP000295164">
    <property type="component" value="Unassembled WGS sequence"/>
</dbReference>
<keyword evidence="4" id="KW-0732">Signal</keyword>
<dbReference type="Pfam" id="PF13620">
    <property type="entry name" value="CarboxypepD_reg"/>
    <property type="match status" value="1"/>
</dbReference>
<evidence type="ECO:0000259" key="5">
    <source>
        <dbReference type="Pfam" id="PF14905"/>
    </source>
</evidence>
<dbReference type="Gene3D" id="2.60.40.1120">
    <property type="entry name" value="Carboxypeptidase-like, regulatory domain"/>
    <property type="match status" value="1"/>
</dbReference>
<dbReference type="EMBL" id="SKFH01000004">
    <property type="protein sequence ID" value="TCZ73945.1"/>
    <property type="molecule type" value="Genomic_DNA"/>
</dbReference>
<dbReference type="GO" id="GO:0009279">
    <property type="term" value="C:cell outer membrane"/>
    <property type="evidence" value="ECO:0007669"/>
    <property type="project" value="UniProtKB-SubCell"/>
</dbReference>
<organism evidence="6 7">
    <name type="scientific">Flaviaesturariibacter aridisoli</name>
    <dbReference type="NCBI Taxonomy" id="2545761"/>
    <lineage>
        <taxon>Bacteria</taxon>
        <taxon>Pseudomonadati</taxon>
        <taxon>Bacteroidota</taxon>
        <taxon>Chitinophagia</taxon>
        <taxon>Chitinophagales</taxon>
        <taxon>Chitinophagaceae</taxon>
        <taxon>Flaviaestuariibacter</taxon>
    </lineage>
</organism>
<dbReference type="AlphaFoldDB" id="A0A4R4E871"/>
<gene>
    <name evidence="6" type="ORF">E0486_04495</name>
</gene>
<keyword evidence="3" id="KW-0998">Cell outer membrane</keyword>
<dbReference type="OrthoDB" id="606930at2"/>
<sequence length="918" mass="103802">MRKRILGLLLLCLAAMAGQAQYRVTGSLRDTTARNNPANATVTLLNKKDSSLVTFTRSDANGKFRTRSVAPGSYVLLITYPKFADLAENVDVKDSDVDMGQLALTPKSRLLQEVIIRTAAAIRIKGDTTEFAADSFHVKEGATVEDLLKRLPGFSVNAKGEITTQGKRVDKVLVDGEEFFGDDPTMATQNLSAKIVDKVQVFDTRTEQDNLKSVGSSGNEGKTLNIKLKEDKKRGGFGNVQVGTDFNRFLEARTMLNRFTGKRKVSVYANRSNVNTGSLDWNARQKLGLDNNTEYDELTGFYMYFGDNDDVFNDWSLRGYPDAWAGGAQFSNRWDKEKQNVNLSYRYNQLGNVNNSVTTTQNRLQGSRSSRYINTDTRGVTRQHVVNAKYEWKLDSLTTLKYSVGGTFKASETGSNTYSHFLNDAGDTINYSNQDRTNTTTRYQLDQQLVLRRAFKKKGRLLIGTFRHGLVQDEQRGLTRSDNHFFRNAVDSMAVIDQMRKIDGASRSFGFKFSYLEPLNKRWNLVLEYGYNKNTSESYRNTYNKTNNGKYENLDTVFSNNFELDAFSNNGSATMKYVYKKWRAAIGSGVSGVRLRLNDLFSGRVTDYRFLNLTPQAGINFSPKPQTGINLSYRGNTKQPTIDQLQPIRDNNDPLNVFLGNPDLKVGFNHSINVGFNKAKPLKNVWMYASLSYNIISNDIAFLTTLDTATGKQTRQPVNVNGNRNLWFWGNWSRDRGNKKLSYGVQLSSNGGRRVNFVNGLENVTNSYGTNVNPNVSYRWDEHFEVSAGPEVSYNISKSTSLPHVNYFTYGGDLGATVELPWKVQLNVNARIDIRQQVAGFSNTPNNYLVNGYLARKFMKDKSLQLKLTVNDLFNQNVGFDRNFDSNFINEQRYNRIARYFMLRLEWQFNKTGAGAAK</sequence>
<accession>A0A4R4E871</accession>
<name>A0A4R4E871_9BACT</name>
<reference evidence="6 7" key="1">
    <citation type="submission" date="2019-03" db="EMBL/GenBank/DDBJ databases">
        <authorList>
            <person name="Kim M.K.M."/>
        </authorList>
    </citation>
    <scope>NUCLEOTIDE SEQUENCE [LARGE SCALE GENOMIC DNA]</scope>
    <source>
        <strain evidence="6 7">17J68-15</strain>
    </source>
</reference>
<evidence type="ECO:0000256" key="1">
    <source>
        <dbReference type="ARBA" id="ARBA00004442"/>
    </source>
</evidence>
<dbReference type="Gene3D" id="2.40.170.20">
    <property type="entry name" value="TonB-dependent receptor, beta-barrel domain"/>
    <property type="match status" value="1"/>
</dbReference>
<evidence type="ECO:0000313" key="7">
    <source>
        <dbReference type="Proteomes" id="UP000295164"/>
    </source>
</evidence>
<dbReference type="SUPFAM" id="SSF49464">
    <property type="entry name" value="Carboxypeptidase regulatory domain-like"/>
    <property type="match status" value="1"/>
</dbReference>
<feature type="signal peptide" evidence="4">
    <location>
        <begin position="1"/>
        <end position="22"/>
    </location>
</feature>
<dbReference type="SUPFAM" id="SSF56935">
    <property type="entry name" value="Porins"/>
    <property type="match status" value="1"/>
</dbReference>